<dbReference type="Pfam" id="PF00126">
    <property type="entry name" value="HTH_1"/>
    <property type="match status" value="1"/>
</dbReference>
<evidence type="ECO:0000313" key="7">
    <source>
        <dbReference type="Proteomes" id="UP000556620"/>
    </source>
</evidence>
<evidence type="ECO:0000259" key="5">
    <source>
        <dbReference type="PROSITE" id="PS50931"/>
    </source>
</evidence>
<organism evidence="6 7">
    <name type="scientific">Pseudomonas juntendi</name>
    <dbReference type="NCBI Taxonomy" id="2666183"/>
    <lineage>
        <taxon>Bacteria</taxon>
        <taxon>Pseudomonadati</taxon>
        <taxon>Pseudomonadota</taxon>
        <taxon>Gammaproteobacteria</taxon>
        <taxon>Pseudomonadales</taxon>
        <taxon>Pseudomonadaceae</taxon>
        <taxon>Pseudomonas</taxon>
    </lineage>
</organism>
<dbReference type="InterPro" id="IPR036390">
    <property type="entry name" value="WH_DNA-bd_sf"/>
</dbReference>
<dbReference type="NCBIfam" id="NF008239">
    <property type="entry name" value="PRK11013.1"/>
    <property type="match status" value="1"/>
</dbReference>
<evidence type="ECO:0000313" key="6">
    <source>
        <dbReference type="EMBL" id="MBA6057567.1"/>
    </source>
</evidence>
<protein>
    <submittedName>
        <fullName evidence="6">LysR family transcriptional regulator</fullName>
    </submittedName>
</protein>
<dbReference type="EMBL" id="JACGCU010000001">
    <property type="protein sequence ID" value="MBA6057567.1"/>
    <property type="molecule type" value="Genomic_DNA"/>
</dbReference>
<dbReference type="GO" id="GO:0043565">
    <property type="term" value="F:sequence-specific DNA binding"/>
    <property type="evidence" value="ECO:0007669"/>
    <property type="project" value="TreeGrafter"/>
</dbReference>
<dbReference type="GO" id="GO:0003700">
    <property type="term" value="F:DNA-binding transcription factor activity"/>
    <property type="evidence" value="ECO:0007669"/>
    <property type="project" value="InterPro"/>
</dbReference>
<gene>
    <name evidence="6" type="ORF">H4C44_00035</name>
</gene>
<dbReference type="PANTHER" id="PTHR30427">
    <property type="entry name" value="TRANSCRIPTIONAL ACTIVATOR PROTEIN LYSR"/>
    <property type="match status" value="1"/>
</dbReference>
<dbReference type="Gene3D" id="1.10.10.10">
    <property type="entry name" value="Winged helix-like DNA-binding domain superfamily/Winged helix DNA-binding domain"/>
    <property type="match status" value="1"/>
</dbReference>
<dbReference type="InterPro" id="IPR000847">
    <property type="entry name" value="LysR_HTH_N"/>
</dbReference>
<evidence type="ECO:0000256" key="3">
    <source>
        <dbReference type="ARBA" id="ARBA00023125"/>
    </source>
</evidence>
<dbReference type="GO" id="GO:0009089">
    <property type="term" value="P:lysine biosynthetic process via diaminopimelate"/>
    <property type="evidence" value="ECO:0007669"/>
    <property type="project" value="TreeGrafter"/>
</dbReference>
<evidence type="ECO:0000256" key="1">
    <source>
        <dbReference type="ARBA" id="ARBA00009437"/>
    </source>
</evidence>
<comment type="caution">
    <text evidence="6">The sequence shown here is derived from an EMBL/GenBank/DDBJ whole genome shotgun (WGS) entry which is preliminary data.</text>
</comment>
<dbReference type="RefSeq" id="WP_182364925.1">
    <property type="nucleotide sequence ID" value="NZ_JACGCU010000001.1"/>
</dbReference>
<dbReference type="Gene3D" id="3.40.190.290">
    <property type="match status" value="1"/>
</dbReference>
<dbReference type="PANTHER" id="PTHR30427:SF1">
    <property type="entry name" value="TRANSCRIPTIONAL ACTIVATOR PROTEIN LYSR"/>
    <property type="match status" value="1"/>
</dbReference>
<accession>A0A7W2JEQ4</accession>
<dbReference type="Pfam" id="PF03466">
    <property type="entry name" value="LysR_substrate"/>
    <property type="match status" value="1"/>
</dbReference>
<dbReference type="SUPFAM" id="SSF46785">
    <property type="entry name" value="Winged helix' DNA-binding domain"/>
    <property type="match status" value="1"/>
</dbReference>
<reference evidence="6 7" key="1">
    <citation type="submission" date="2020-07" db="EMBL/GenBank/DDBJ databases">
        <title>Diversity of carbapenemase encoding genes among Pseudomonas putida group clinical isolates in a tertiary Brazilian hospital.</title>
        <authorList>
            <person name="Alberto-Lei F."/>
            <person name="Nodari C.S."/>
            <person name="Streling A.P."/>
            <person name="Paulino J.T."/>
            <person name="Bessa-Neto F.O."/>
            <person name="Cayo R."/>
            <person name="Gales A.C."/>
        </authorList>
    </citation>
    <scope>NUCLEOTIDE SEQUENCE [LARGE SCALE GENOMIC DNA]</scope>
    <source>
        <strain evidence="6 7">14535</strain>
    </source>
</reference>
<dbReference type="Proteomes" id="UP000556620">
    <property type="component" value="Unassembled WGS sequence"/>
</dbReference>
<feature type="domain" description="HTH lysR-type" evidence="5">
    <location>
        <begin position="1"/>
        <end position="60"/>
    </location>
</feature>
<dbReference type="AlphaFoldDB" id="A0A7W2JEQ4"/>
<dbReference type="InterPro" id="IPR036388">
    <property type="entry name" value="WH-like_DNA-bd_sf"/>
</dbReference>
<sequence>MKLSVRHIEVFRAIMAAGSVTAAARLLFTSQPTVSRELARLEQVTGLNLFQREGGRLVPTAQALLLIEEVERAYVGLERIDRFAQAIRNFEQGRLAITCLPLFSQTLLPKACQRFHQQHRGVSVSILAQESPLLEESLVAQQHDLGLTEVEQIPRGVYGERLFSANMVCVLPEHHPLQAKAELALSDFHEVDFINLASLDTYRQQLDQHFRAAGVNRRTVIETTSAASVCAMVRQGLGVAIINPLSGLEAAQGGLPIRPLRVSVPYQVMLIRPDHRPASAAVEPFCEALRAQAKAMQQALA</sequence>
<keyword evidence="3" id="KW-0238">DNA-binding</keyword>
<comment type="similarity">
    <text evidence="1">Belongs to the LysR transcriptional regulatory family.</text>
</comment>
<dbReference type="PRINTS" id="PR00039">
    <property type="entry name" value="HTHLYSR"/>
</dbReference>
<evidence type="ECO:0000256" key="2">
    <source>
        <dbReference type="ARBA" id="ARBA00023015"/>
    </source>
</evidence>
<dbReference type="SUPFAM" id="SSF53850">
    <property type="entry name" value="Periplasmic binding protein-like II"/>
    <property type="match status" value="1"/>
</dbReference>
<proteinExistence type="inferred from homology"/>
<keyword evidence="4" id="KW-0804">Transcription</keyword>
<keyword evidence="2" id="KW-0805">Transcription regulation</keyword>
<dbReference type="PROSITE" id="PS50931">
    <property type="entry name" value="HTH_LYSR"/>
    <property type="match status" value="1"/>
</dbReference>
<dbReference type="GO" id="GO:0010628">
    <property type="term" value="P:positive regulation of gene expression"/>
    <property type="evidence" value="ECO:0007669"/>
    <property type="project" value="TreeGrafter"/>
</dbReference>
<name>A0A7W2JEQ4_9PSED</name>
<evidence type="ECO:0000256" key="4">
    <source>
        <dbReference type="ARBA" id="ARBA00023163"/>
    </source>
</evidence>
<dbReference type="InterPro" id="IPR005119">
    <property type="entry name" value="LysR_subst-bd"/>
</dbReference>